<dbReference type="PROSITE" id="PS50110">
    <property type="entry name" value="RESPONSE_REGULATORY"/>
    <property type="match status" value="1"/>
</dbReference>
<accession>A0AAJ1EU75</accession>
<dbReference type="PROSITE" id="PS00676">
    <property type="entry name" value="SIGMA54_INTERACT_2"/>
    <property type="match status" value="1"/>
</dbReference>
<dbReference type="InterPro" id="IPR002078">
    <property type="entry name" value="Sigma_54_int"/>
</dbReference>
<proteinExistence type="predicted"/>
<dbReference type="Pfam" id="PF02954">
    <property type="entry name" value="HTH_8"/>
    <property type="match status" value="1"/>
</dbReference>
<evidence type="ECO:0000256" key="4">
    <source>
        <dbReference type="ARBA" id="ARBA00023125"/>
    </source>
</evidence>
<feature type="domain" description="Response regulatory" evidence="8">
    <location>
        <begin position="5"/>
        <end position="119"/>
    </location>
</feature>
<reference evidence="9 10" key="1">
    <citation type="journal article" date="2021" name="bioRxiv">
        <title>Unraveling nitrogen, sulfur and carbon metabolic pathways and microbial community transcriptional responses to substrate deprivation and toxicity stresses in a bioreactor mimicking anoxic brackish coastal sediment conditions.</title>
        <authorList>
            <person name="Martins P.D."/>
            <person name="Echeveste M.J."/>
            <person name="Arshad A."/>
            <person name="Kurth J."/>
            <person name="Ouboter H."/>
            <person name="Jetten M.S.M."/>
            <person name="Welte C.U."/>
        </authorList>
    </citation>
    <scope>NUCLEOTIDE SEQUENCE [LARGE SCALE GENOMIC DNA]</scope>
    <source>
        <strain evidence="9">MAG_38</strain>
    </source>
</reference>
<keyword evidence="1" id="KW-0547">Nucleotide-binding</keyword>
<dbReference type="GO" id="GO:0000160">
    <property type="term" value="P:phosphorelay signal transduction system"/>
    <property type="evidence" value="ECO:0007669"/>
    <property type="project" value="InterPro"/>
</dbReference>
<feature type="domain" description="Sigma-54 factor interaction" evidence="7">
    <location>
        <begin position="144"/>
        <end position="373"/>
    </location>
</feature>
<organism evidence="9 10">
    <name type="scientific">Candidatus Methylomirabilis tolerans</name>
    <dbReference type="NCBI Taxonomy" id="3123416"/>
    <lineage>
        <taxon>Bacteria</taxon>
        <taxon>Candidatus Methylomirabilota</taxon>
        <taxon>Candidatus Methylomirabilia</taxon>
        <taxon>Candidatus Methylomirabilales</taxon>
        <taxon>Candidatus Methylomirabilaceae</taxon>
        <taxon>Candidatus Methylomirabilis</taxon>
    </lineage>
</organism>
<dbReference type="SUPFAM" id="SSF52540">
    <property type="entry name" value="P-loop containing nucleoside triphosphate hydrolases"/>
    <property type="match status" value="1"/>
</dbReference>
<dbReference type="Gene3D" id="1.10.10.60">
    <property type="entry name" value="Homeodomain-like"/>
    <property type="match status" value="1"/>
</dbReference>
<keyword evidence="6" id="KW-0597">Phosphoprotein</keyword>
<name>A0AAJ1EU75_9BACT</name>
<keyword evidence="5" id="KW-0804">Transcription</keyword>
<evidence type="ECO:0000256" key="3">
    <source>
        <dbReference type="ARBA" id="ARBA00023015"/>
    </source>
</evidence>
<dbReference type="InterPro" id="IPR011006">
    <property type="entry name" value="CheY-like_superfamily"/>
</dbReference>
<dbReference type="GO" id="GO:0006355">
    <property type="term" value="P:regulation of DNA-templated transcription"/>
    <property type="evidence" value="ECO:0007669"/>
    <property type="project" value="InterPro"/>
</dbReference>
<dbReference type="InterPro" id="IPR002197">
    <property type="entry name" value="HTH_Fis"/>
</dbReference>
<dbReference type="PROSITE" id="PS50045">
    <property type="entry name" value="SIGMA54_INTERACT_4"/>
    <property type="match status" value="1"/>
</dbReference>
<evidence type="ECO:0000256" key="1">
    <source>
        <dbReference type="ARBA" id="ARBA00022741"/>
    </source>
</evidence>
<keyword evidence="3" id="KW-0805">Transcription regulation</keyword>
<dbReference type="Proteomes" id="UP001197609">
    <property type="component" value="Unassembled WGS sequence"/>
</dbReference>
<dbReference type="Pfam" id="PF00158">
    <property type="entry name" value="Sigma54_activat"/>
    <property type="match status" value="1"/>
</dbReference>
<dbReference type="Gene3D" id="3.40.50.2300">
    <property type="match status" value="1"/>
</dbReference>
<sequence>MAKVKILIAEDEPASRTGLQELLAGWGYETTVAADGQEALDKATGLQPSLIIADLVMPKMDGLTLLRTLKADGTLPSLIILTGQGTIETAVEAMQEGAYDYLTKPVDIGRLRVLVEKALERGAALQEVRLLRHQVRHLGRFGQLVGNTRAMQEVYRLLELAAPSTAPIFIWGESGTGKELAARTSHNLSSRKQGPFVPINCAAIPETLLESEIFGHEKGAFTGATERRMGCFELADGGTIFLDEVAEMKISTQAKFLRILQEGAFRRLGGAKEIRVDVRVVAATNKDPAQAVHDGLLRKDLYYRLNVFSIHLPSLRERREDLPLLIRSLLEEFNDKYGKAVRSVDARALALLTDHEWPGNIRELRNVLERATLVAQGNIIAPVDLPPNFPSQRHGPTSELNIPVGITIDAAEKALILTTLERTNQNKTRAAEILGISLKTLHNKLARYREEASSSAVSQEHE</sequence>
<dbReference type="InterPro" id="IPR003593">
    <property type="entry name" value="AAA+_ATPase"/>
</dbReference>
<protein>
    <submittedName>
        <fullName evidence="9">Sigma-54 dependent transcriptional regulator</fullName>
    </submittedName>
</protein>
<dbReference type="InterPro" id="IPR058031">
    <property type="entry name" value="AAA_lid_NorR"/>
</dbReference>
<evidence type="ECO:0000256" key="6">
    <source>
        <dbReference type="PROSITE-ProRule" id="PRU00169"/>
    </source>
</evidence>
<dbReference type="FunFam" id="3.40.50.300:FF:000006">
    <property type="entry name" value="DNA-binding transcriptional regulator NtrC"/>
    <property type="match status" value="1"/>
</dbReference>
<dbReference type="GO" id="GO:0005524">
    <property type="term" value="F:ATP binding"/>
    <property type="evidence" value="ECO:0007669"/>
    <property type="project" value="UniProtKB-KW"/>
</dbReference>
<keyword evidence="4" id="KW-0238">DNA-binding</keyword>
<evidence type="ECO:0000313" key="10">
    <source>
        <dbReference type="Proteomes" id="UP001197609"/>
    </source>
</evidence>
<gene>
    <name evidence="9" type="ORF">K8G79_12515</name>
</gene>
<dbReference type="InterPro" id="IPR001789">
    <property type="entry name" value="Sig_transdc_resp-reg_receiver"/>
</dbReference>
<dbReference type="Pfam" id="PF25601">
    <property type="entry name" value="AAA_lid_14"/>
    <property type="match status" value="1"/>
</dbReference>
<comment type="caution">
    <text evidence="9">The sequence shown here is derived from an EMBL/GenBank/DDBJ whole genome shotgun (WGS) entry which is preliminary data.</text>
</comment>
<dbReference type="PANTHER" id="PTHR32071:SF113">
    <property type="entry name" value="ALGINATE BIOSYNTHESIS TRANSCRIPTIONAL REGULATORY PROTEIN ALGB"/>
    <property type="match status" value="1"/>
</dbReference>
<dbReference type="Gene3D" id="3.40.50.300">
    <property type="entry name" value="P-loop containing nucleotide triphosphate hydrolases"/>
    <property type="match status" value="1"/>
</dbReference>
<dbReference type="CDD" id="cd00009">
    <property type="entry name" value="AAA"/>
    <property type="match status" value="1"/>
</dbReference>
<dbReference type="Gene3D" id="1.10.8.60">
    <property type="match status" value="1"/>
</dbReference>
<dbReference type="SMART" id="SM00382">
    <property type="entry name" value="AAA"/>
    <property type="match status" value="1"/>
</dbReference>
<dbReference type="Pfam" id="PF00072">
    <property type="entry name" value="Response_reg"/>
    <property type="match status" value="1"/>
</dbReference>
<dbReference type="SUPFAM" id="SSF46689">
    <property type="entry name" value="Homeodomain-like"/>
    <property type="match status" value="1"/>
</dbReference>
<dbReference type="InterPro" id="IPR027417">
    <property type="entry name" value="P-loop_NTPase"/>
</dbReference>
<keyword evidence="2" id="KW-0067">ATP-binding</keyword>
<evidence type="ECO:0000259" key="8">
    <source>
        <dbReference type="PROSITE" id="PS50110"/>
    </source>
</evidence>
<dbReference type="InterPro" id="IPR025944">
    <property type="entry name" value="Sigma_54_int_dom_CS"/>
</dbReference>
<dbReference type="SUPFAM" id="SSF52172">
    <property type="entry name" value="CheY-like"/>
    <property type="match status" value="1"/>
</dbReference>
<evidence type="ECO:0000256" key="2">
    <source>
        <dbReference type="ARBA" id="ARBA00022840"/>
    </source>
</evidence>
<evidence type="ECO:0000256" key="5">
    <source>
        <dbReference type="ARBA" id="ARBA00023163"/>
    </source>
</evidence>
<dbReference type="EMBL" id="JAIOIU010000162">
    <property type="protein sequence ID" value="MBZ0160934.1"/>
    <property type="molecule type" value="Genomic_DNA"/>
</dbReference>
<evidence type="ECO:0000259" key="7">
    <source>
        <dbReference type="PROSITE" id="PS50045"/>
    </source>
</evidence>
<dbReference type="PANTHER" id="PTHR32071">
    <property type="entry name" value="TRANSCRIPTIONAL REGULATORY PROTEIN"/>
    <property type="match status" value="1"/>
</dbReference>
<dbReference type="GO" id="GO:0043565">
    <property type="term" value="F:sequence-specific DNA binding"/>
    <property type="evidence" value="ECO:0007669"/>
    <property type="project" value="InterPro"/>
</dbReference>
<dbReference type="SMART" id="SM00448">
    <property type="entry name" value="REC"/>
    <property type="match status" value="1"/>
</dbReference>
<evidence type="ECO:0000313" key="9">
    <source>
        <dbReference type="EMBL" id="MBZ0160934.1"/>
    </source>
</evidence>
<dbReference type="PRINTS" id="PR01590">
    <property type="entry name" value="HTHFIS"/>
</dbReference>
<dbReference type="AlphaFoldDB" id="A0AAJ1EU75"/>
<dbReference type="InterPro" id="IPR025943">
    <property type="entry name" value="Sigma_54_int_dom_ATP-bd_2"/>
</dbReference>
<dbReference type="PROSITE" id="PS00688">
    <property type="entry name" value="SIGMA54_INTERACT_3"/>
    <property type="match status" value="1"/>
</dbReference>
<dbReference type="InterPro" id="IPR009057">
    <property type="entry name" value="Homeodomain-like_sf"/>
</dbReference>
<feature type="modified residue" description="4-aspartylphosphate" evidence="6">
    <location>
        <position position="54"/>
    </location>
</feature>